<organism evidence="5 6">
    <name type="scientific">Psylliodes chrysocephalus</name>
    <dbReference type="NCBI Taxonomy" id="3402493"/>
    <lineage>
        <taxon>Eukaryota</taxon>
        <taxon>Metazoa</taxon>
        <taxon>Ecdysozoa</taxon>
        <taxon>Arthropoda</taxon>
        <taxon>Hexapoda</taxon>
        <taxon>Insecta</taxon>
        <taxon>Pterygota</taxon>
        <taxon>Neoptera</taxon>
        <taxon>Endopterygota</taxon>
        <taxon>Coleoptera</taxon>
        <taxon>Polyphaga</taxon>
        <taxon>Cucujiformia</taxon>
        <taxon>Chrysomeloidea</taxon>
        <taxon>Chrysomelidae</taxon>
        <taxon>Galerucinae</taxon>
        <taxon>Alticini</taxon>
        <taxon>Psylliodes</taxon>
    </lineage>
</organism>
<dbReference type="Gene3D" id="6.10.250.2470">
    <property type="match status" value="1"/>
</dbReference>
<dbReference type="GO" id="GO:0008093">
    <property type="term" value="F:cytoskeletal anchor activity"/>
    <property type="evidence" value="ECO:0007669"/>
    <property type="project" value="InterPro"/>
</dbReference>
<feature type="coiled-coil region" evidence="3">
    <location>
        <begin position="314"/>
        <end position="341"/>
    </location>
</feature>
<sequence length="762" mass="87446">MSSPNDLKNSELLKSEVERLTRELDQASSEKVQSAQYGLVLLEEKKELQQKCEEFEALYENTKHELNITQEALAKFQTSHKVTTKTGIESEESLLNESAARESSLTLQILELENEVKQCRHELERVTAERDRMLQENNDMGKDKEDRNMECKKLRAELREVKFRENRLISDYSELEEENIALQKQVSALKSSQVEFESLKHEIRRMQEEMDLLNLQLEEVTNLKKIAEKHMEEALESLQSEREAKYALKKELDQQINRESFYNINNLAYRIRGMAGEDAVSSDCEDDLPGLKHIEATICSEVQSPDGKQVDLFSEVHLNELRKLEKQLESLEKDKLTLTQNLRENQGLIEKSQGELQVFVARLTQLAAHVDSLQHLAQTADKNLAKPAEEASRALQQYQQWFKMSSKEIDLLKRDIKELENLTNISDSTLQLRNEITNLKNKLFDTEQKSIDLDGDLKLLRDFACEAGASLDESQNSLQGVSEDLAQLYHHLCTINGQTPSRVILDHEKEAQTPMTETAPSAIGEMSKIELLRSRLKNDIPLHDLEPLNDTTVLSRNVSTIVDQIKHLRTAVESTIELSKNKRSNTDDSYGSSRDESSESEIQELQEQVVRLKSLLSTKREQIATLRTVLKSNKNTAEVALTNLKGKYEKEKTIISETMMKLRNELRLLKEDAATFSSLRAMFAARCEEYVTQVDELQQQLSAAEDEKKTLNQLLRLAVQQKLNITQRLEELEVDREIRNAARRPNNRNYSRGGRSGGRDVF</sequence>
<protein>
    <recommendedName>
        <fullName evidence="7">Protein bicaudal D</fullName>
    </recommendedName>
</protein>
<gene>
    <name evidence="5" type="ORF">PSYICH_LOCUS593</name>
</gene>
<dbReference type="Gene3D" id="1.10.287.1490">
    <property type="match status" value="1"/>
</dbReference>
<evidence type="ECO:0000313" key="6">
    <source>
        <dbReference type="Proteomes" id="UP001153636"/>
    </source>
</evidence>
<feature type="coiled-coil region" evidence="3">
    <location>
        <begin position="10"/>
        <end position="72"/>
    </location>
</feature>
<proteinExistence type="inferred from homology"/>
<dbReference type="GO" id="GO:0070840">
    <property type="term" value="F:dynein complex binding"/>
    <property type="evidence" value="ECO:0007669"/>
    <property type="project" value="InterPro"/>
</dbReference>
<dbReference type="GO" id="GO:0034452">
    <property type="term" value="F:dynactin binding"/>
    <property type="evidence" value="ECO:0007669"/>
    <property type="project" value="TreeGrafter"/>
</dbReference>
<dbReference type="PANTHER" id="PTHR31233:SF6">
    <property type="entry name" value="PROTEIN BICAUDAL D"/>
    <property type="match status" value="1"/>
</dbReference>
<accession>A0A9P0G4E6</accession>
<dbReference type="OrthoDB" id="10069295at2759"/>
<comment type="similarity">
    <text evidence="1">Belongs to the BicD family.</text>
</comment>
<evidence type="ECO:0000256" key="3">
    <source>
        <dbReference type="SAM" id="Coils"/>
    </source>
</evidence>
<dbReference type="InterPro" id="IPR018477">
    <property type="entry name" value="BICD"/>
</dbReference>
<evidence type="ECO:0000256" key="1">
    <source>
        <dbReference type="ARBA" id="ARBA00010061"/>
    </source>
</evidence>
<dbReference type="AlphaFoldDB" id="A0A9P0G4E6"/>
<evidence type="ECO:0008006" key="7">
    <source>
        <dbReference type="Google" id="ProtNLM"/>
    </source>
</evidence>
<dbReference type="Proteomes" id="UP001153636">
    <property type="component" value="Chromosome 1"/>
</dbReference>
<dbReference type="GO" id="GO:0070507">
    <property type="term" value="P:regulation of microtubule cytoskeleton organization"/>
    <property type="evidence" value="ECO:0007669"/>
    <property type="project" value="TreeGrafter"/>
</dbReference>
<keyword evidence="2 3" id="KW-0175">Coiled coil</keyword>
<feature type="coiled-coil region" evidence="3">
    <location>
        <begin position="402"/>
        <end position="449"/>
    </location>
</feature>
<evidence type="ECO:0000256" key="2">
    <source>
        <dbReference type="ARBA" id="ARBA00023054"/>
    </source>
</evidence>
<dbReference type="GO" id="GO:0005829">
    <property type="term" value="C:cytosol"/>
    <property type="evidence" value="ECO:0007669"/>
    <property type="project" value="TreeGrafter"/>
</dbReference>
<dbReference type="Pfam" id="PF09730">
    <property type="entry name" value="BicD"/>
    <property type="match status" value="1"/>
</dbReference>
<evidence type="ECO:0000256" key="4">
    <source>
        <dbReference type="SAM" id="MobiDB-lite"/>
    </source>
</evidence>
<name>A0A9P0G4E6_9CUCU</name>
<feature type="coiled-coil region" evidence="3">
    <location>
        <begin position="102"/>
        <end position="255"/>
    </location>
</feature>
<dbReference type="EMBL" id="OV651813">
    <property type="protein sequence ID" value="CAH1099558.1"/>
    <property type="molecule type" value="Genomic_DNA"/>
</dbReference>
<keyword evidence="6" id="KW-1185">Reference proteome</keyword>
<feature type="coiled-coil region" evidence="3">
    <location>
        <begin position="687"/>
        <end position="735"/>
    </location>
</feature>
<reference evidence="5" key="1">
    <citation type="submission" date="2022-01" db="EMBL/GenBank/DDBJ databases">
        <authorList>
            <person name="King R."/>
        </authorList>
    </citation>
    <scope>NUCLEOTIDE SEQUENCE</scope>
</reference>
<dbReference type="GO" id="GO:0005794">
    <property type="term" value="C:Golgi apparatus"/>
    <property type="evidence" value="ECO:0007669"/>
    <property type="project" value="TreeGrafter"/>
</dbReference>
<dbReference type="PANTHER" id="PTHR31233">
    <property type="entry name" value="BICAUDAL D FAMILY MEMBER"/>
    <property type="match status" value="1"/>
</dbReference>
<feature type="region of interest" description="Disordered" evidence="4">
    <location>
        <begin position="579"/>
        <end position="601"/>
    </location>
</feature>
<dbReference type="GO" id="GO:0072393">
    <property type="term" value="P:microtubule anchoring at microtubule organizing center"/>
    <property type="evidence" value="ECO:0007669"/>
    <property type="project" value="TreeGrafter"/>
</dbReference>
<evidence type="ECO:0000313" key="5">
    <source>
        <dbReference type="EMBL" id="CAH1099558.1"/>
    </source>
</evidence>